<dbReference type="Gene3D" id="3.10.129.10">
    <property type="entry name" value="Hotdog Thioesterase"/>
    <property type="match status" value="1"/>
</dbReference>
<dbReference type="PANTHER" id="PTHR43664">
    <property type="entry name" value="MONOAMINE OXIDASE-RELATED"/>
    <property type="match status" value="1"/>
</dbReference>
<gene>
    <name evidence="2" type="ORF">GFC30_3045</name>
</gene>
<proteinExistence type="predicted"/>
<dbReference type="InterPro" id="IPR002539">
    <property type="entry name" value="MaoC-like_dom"/>
</dbReference>
<dbReference type="SUPFAM" id="SSF54637">
    <property type="entry name" value="Thioesterase/thiol ester dehydrase-isomerase"/>
    <property type="match status" value="1"/>
</dbReference>
<feature type="domain" description="MaoC-like" evidence="1">
    <location>
        <begin position="23"/>
        <end position="123"/>
    </location>
</feature>
<reference evidence="2 3" key="1">
    <citation type="journal article" date="2006" name="Syst. Appl. Microbiol.">
        <title>Anoxybacillus amylolyticus sp. nov., a thermophilic amylase producing bacterium isolated from Mount Rittmann (Antarctica).</title>
        <authorList>
            <person name="Poli A."/>
            <person name="Esposito E."/>
            <person name="Lama L."/>
            <person name="Orlando P."/>
            <person name="Nicolaus G."/>
            <person name="de Appolonia F."/>
            <person name="Gambacorta A."/>
            <person name="Nicolaus B."/>
        </authorList>
    </citation>
    <scope>NUCLEOTIDE SEQUENCE [LARGE SCALE GENOMIC DNA]</scope>
    <source>
        <strain evidence="2 3">DSM 15939</strain>
        <plasmid evidence="3">Plasmid pdsm15939_1</plasmid>
    </source>
</reference>
<dbReference type="RefSeq" id="WP_066327613.1">
    <property type="nucleotide sequence ID" value="NZ_CP015439.1"/>
</dbReference>
<organism evidence="2 3">
    <name type="scientific">Anoxybacteroides amylolyticum</name>
    <dbReference type="NCBI Taxonomy" id="294699"/>
    <lineage>
        <taxon>Bacteria</taxon>
        <taxon>Bacillati</taxon>
        <taxon>Bacillota</taxon>
        <taxon>Bacilli</taxon>
        <taxon>Bacillales</taxon>
        <taxon>Anoxybacillaceae</taxon>
        <taxon>Anoxybacteroides</taxon>
    </lineage>
</organism>
<geneLocation type="plasmid" evidence="3">
    <name>pdsm15939_1</name>
</geneLocation>
<dbReference type="PATRIC" id="fig|294699.3.peg.3148"/>
<evidence type="ECO:0000313" key="2">
    <source>
        <dbReference type="EMBL" id="ANB62074.1"/>
    </source>
</evidence>
<keyword evidence="3" id="KW-1185">Reference proteome</keyword>
<dbReference type="EMBL" id="CP015439">
    <property type="protein sequence ID" value="ANB62074.1"/>
    <property type="molecule type" value="Genomic_DNA"/>
</dbReference>
<dbReference type="Pfam" id="PF01575">
    <property type="entry name" value="MaoC_dehydratas"/>
    <property type="match status" value="1"/>
</dbReference>
<dbReference type="InterPro" id="IPR052342">
    <property type="entry name" value="MCH/BMMD"/>
</dbReference>
<dbReference type="OrthoDB" id="2691304at2"/>
<dbReference type="KEGG" id="aamy:GFC30_3045"/>
<keyword evidence="2" id="KW-0614">Plasmid</keyword>
<dbReference type="AlphaFoldDB" id="A0A167TRY9"/>
<sequence>MLKKRKLGRNISEITVGEKLVINAKIEDKDLLLYLGLTDDANPLYIQHDYASQTPWKKPIVPTIMLTGMITSAISKYLPGPGSHIERHDIHFLKPVYHYEQLQFWFEVKSVDVDAHSITVAVEALRDEREKVLEGTLTVCPPYALSWLDSHVLENF</sequence>
<protein>
    <submittedName>
        <fullName evidence="2">MaoC like domain protein</fullName>
    </submittedName>
</protein>
<dbReference type="Proteomes" id="UP000076865">
    <property type="component" value="Plasmid pDSM15939_1"/>
</dbReference>
<dbReference type="InterPro" id="IPR029069">
    <property type="entry name" value="HotDog_dom_sf"/>
</dbReference>
<evidence type="ECO:0000313" key="3">
    <source>
        <dbReference type="Proteomes" id="UP000076865"/>
    </source>
</evidence>
<dbReference type="PANTHER" id="PTHR43664:SF1">
    <property type="entry name" value="BETA-METHYLMALYL-COA DEHYDRATASE"/>
    <property type="match status" value="1"/>
</dbReference>
<name>A0A167TRY9_9BACL</name>
<evidence type="ECO:0000259" key="1">
    <source>
        <dbReference type="Pfam" id="PF01575"/>
    </source>
</evidence>
<accession>A0A167TRY9</accession>